<dbReference type="PANTHER" id="PTHR43191:SF2">
    <property type="entry name" value="RRNA METHYLTRANSFERASE 3, MITOCHONDRIAL"/>
    <property type="match status" value="1"/>
</dbReference>
<dbReference type="SUPFAM" id="SSF55315">
    <property type="entry name" value="L30e-like"/>
    <property type="match status" value="1"/>
</dbReference>
<accession>A0A1D7QTD9</accession>
<dbReference type="GO" id="GO:0003723">
    <property type="term" value="F:RNA binding"/>
    <property type="evidence" value="ECO:0007669"/>
    <property type="project" value="InterPro"/>
</dbReference>
<dbReference type="PANTHER" id="PTHR43191">
    <property type="entry name" value="RRNA METHYLTRANSFERASE 3"/>
    <property type="match status" value="1"/>
</dbReference>
<dbReference type="Gene3D" id="3.30.1330.30">
    <property type="match status" value="1"/>
</dbReference>
<keyword evidence="2 5" id="KW-0489">Methyltransferase</keyword>
<evidence type="ECO:0000313" key="6">
    <source>
        <dbReference type="Proteomes" id="UP000094463"/>
    </source>
</evidence>
<dbReference type="RefSeq" id="WP_069364399.1">
    <property type="nucleotide sequence ID" value="NZ_CP012502.1"/>
</dbReference>
<dbReference type="OrthoDB" id="9794400at2"/>
<dbReference type="EMBL" id="CP012502">
    <property type="protein sequence ID" value="AOM82292.1"/>
    <property type="molecule type" value="Genomic_DNA"/>
</dbReference>
<dbReference type="PATRIC" id="fig|632773.3.peg.979"/>
<dbReference type="Gene3D" id="3.40.1280.10">
    <property type="match status" value="1"/>
</dbReference>
<name>A0A1D7QTD9_9BACI</name>
<evidence type="ECO:0000256" key="2">
    <source>
        <dbReference type="ARBA" id="ARBA00022603"/>
    </source>
</evidence>
<dbReference type="CDD" id="cd18095">
    <property type="entry name" value="SpoU-like_rRNA-MTase"/>
    <property type="match status" value="1"/>
</dbReference>
<protein>
    <submittedName>
        <fullName evidence="5">Putative tRNA/rRNA methyltransferase YsgA</fullName>
    </submittedName>
</protein>
<evidence type="ECO:0000313" key="5">
    <source>
        <dbReference type="EMBL" id="AOM82292.1"/>
    </source>
</evidence>
<dbReference type="InterPro" id="IPR001537">
    <property type="entry name" value="SpoU_MeTrfase"/>
</dbReference>
<dbReference type="AlphaFoldDB" id="A0A1D7QTD9"/>
<organism evidence="5 6">
    <name type="scientific">Salisediminibacterium beveridgei</name>
    <dbReference type="NCBI Taxonomy" id="632773"/>
    <lineage>
        <taxon>Bacteria</taxon>
        <taxon>Bacillati</taxon>
        <taxon>Bacillota</taxon>
        <taxon>Bacilli</taxon>
        <taxon>Bacillales</taxon>
        <taxon>Bacillaceae</taxon>
        <taxon>Salisediminibacterium</taxon>
    </lineage>
</organism>
<gene>
    <name evidence="5" type="primary">ysgA</name>
    <name evidence="5" type="ORF">BBEV_0922</name>
</gene>
<dbReference type="GO" id="GO:0005737">
    <property type="term" value="C:cytoplasm"/>
    <property type="evidence" value="ECO:0007669"/>
    <property type="project" value="UniProtKB-ARBA"/>
</dbReference>
<reference evidence="5 6" key="1">
    <citation type="submission" date="2015-08" db="EMBL/GenBank/DDBJ databases">
        <title>The complete genome sequence of Bacillus beveridgei MLTeJB.</title>
        <authorList>
            <person name="Hanson T.E."/>
            <person name="Mesa C."/>
            <person name="Basesman S.M."/>
            <person name="Oremland R.S."/>
        </authorList>
    </citation>
    <scope>NUCLEOTIDE SEQUENCE [LARGE SCALE GENOMIC DNA]</scope>
    <source>
        <strain evidence="5 6">MLTeJB</strain>
    </source>
</reference>
<evidence type="ECO:0000256" key="3">
    <source>
        <dbReference type="ARBA" id="ARBA00022679"/>
    </source>
</evidence>
<dbReference type="InterPro" id="IPR053888">
    <property type="entry name" value="MRM3-like_sub_bind"/>
</dbReference>
<feature type="domain" description="RNA 2-O ribose methyltransferase substrate binding" evidence="4">
    <location>
        <begin position="31"/>
        <end position="100"/>
    </location>
</feature>
<dbReference type="Pfam" id="PF00588">
    <property type="entry name" value="SpoU_methylase"/>
    <property type="match status" value="1"/>
</dbReference>
<dbReference type="STRING" id="632773.BBEV_0922"/>
<dbReference type="InterPro" id="IPR029064">
    <property type="entry name" value="Ribosomal_eL30-like_sf"/>
</dbReference>
<dbReference type="GO" id="GO:0032259">
    <property type="term" value="P:methylation"/>
    <property type="evidence" value="ECO:0007669"/>
    <property type="project" value="UniProtKB-KW"/>
</dbReference>
<dbReference type="Proteomes" id="UP000094463">
    <property type="component" value="Chromosome"/>
</dbReference>
<dbReference type="InterPro" id="IPR051259">
    <property type="entry name" value="rRNA_Methyltransferase"/>
</dbReference>
<dbReference type="GO" id="GO:0006396">
    <property type="term" value="P:RNA processing"/>
    <property type="evidence" value="ECO:0007669"/>
    <property type="project" value="InterPro"/>
</dbReference>
<dbReference type="InterPro" id="IPR013123">
    <property type="entry name" value="SpoU_subst-bd"/>
</dbReference>
<proteinExistence type="inferred from homology"/>
<keyword evidence="3 5" id="KW-0808">Transferase</keyword>
<dbReference type="InterPro" id="IPR029026">
    <property type="entry name" value="tRNA_m1G_MTases_N"/>
</dbReference>
<keyword evidence="6" id="KW-1185">Reference proteome</keyword>
<dbReference type="InterPro" id="IPR029028">
    <property type="entry name" value="Alpha/beta_knot_MTases"/>
</dbReference>
<evidence type="ECO:0000256" key="1">
    <source>
        <dbReference type="ARBA" id="ARBA00007228"/>
    </source>
</evidence>
<evidence type="ECO:0000259" key="4">
    <source>
        <dbReference type="SMART" id="SM00967"/>
    </source>
</evidence>
<dbReference type="SMART" id="SM00967">
    <property type="entry name" value="SpoU_sub_bind"/>
    <property type="match status" value="1"/>
</dbReference>
<comment type="similarity">
    <text evidence="1">Belongs to the class IV-like SAM-binding methyltransferase superfamily. RNA methyltransferase TrmH family.</text>
</comment>
<dbReference type="KEGG" id="bbev:BBEV_0922"/>
<dbReference type="GO" id="GO:0008173">
    <property type="term" value="F:RNA methyltransferase activity"/>
    <property type="evidence" value="ECO:0007669"/>
    <property type="project" value="InterPro"/>
</dbReference>
<dbReference type="SUPFAM" id="SSF75217">
    <property type="entry name" value="alpha/beta knot"/>
    <property type="match status" value="1"/>
</dbReference>
<sequence length="251" mass="27398">MDLIASVQNPRIKAWKKLHTKKGRDKSGLFFIEGEHLIEEAVRSDIVLKELIIKEGKEVPKEWQVLTTPQVFVTEAVMNDLSDTETPQGCAAICEMPPLKNLPLDDGRFLFVDGVQDPGNLGAMIRTADAAGISGVIIGEGTVDMYNGKVIRSTQGSLFHIPVQKMKLEDAVEICKEAGVPVFGTSLKGSTFNALAPQDKFALIMGNEGDGIREELLEMTDQNLYIPIYGEAESLNVAVACGIVLYHLRGL</sequence>
<dbReference type="Pfam" id="PF22435">
    <property type="entry name" value="MRM3-like_sub_bind"/>
    <property type="match status" value="1"/>
</dbReference>